<evidence type="ECO:0000259" key="2">
    <source>
        <dbReference type="PROSITE" id="PS50164"/>
    </source>
</evidence>
<dbReference type="AlphaFoldDB" id="A0A1J5F5E1"/>
<evidence type="ECO:0000313" key="3">
    <source>
        <dbReference type="EMBL" id="OIP55420.1"/>
    </source>
</evidence>
<dbReference type="PANTHER" id="PTHR34477">
    <property type="entry name" value="UPF0213 PROTEIN YHBQ"/>
    <property type="match status" value="1"/>
</dbReference>
<evidence type="ECO:0000313" key="4">
    <source>
        <dbReference type="Proteomes" id="UP000183922"/>
    </source>
</evidence>
<dbReference type="EMBL" id="MNYR01000045">
    <property type="protein sequence ID" value="OIP55420.1"/>
    <property type="molecule type" value="Genomic_DNA"/>
</dbReference>
<dbReference type="InterPro" id="IPR035901">
    <property type="entry name" value="GIY-YIG_endonuc_sf"/>
</dbReference>
<name>A0A1J5F5E1_9BACT</name>
<dbReference type="InterPro" id="IPR050190">
    <property type="entry name" value="UPF0213_domain"/>
</dbReference>
<evidence type="ECO:0000256" key="1">
    <source>
        <dbReference type="ARBA" id="ARBA00007435"/>
    </source>
</evidence>
<dbReference type="PROSITE" id="PS50164">
    <property type="entry name" value="GIY_YIG"/>
    <property type="match status" value="1"/>
</dbReference>
<proteinExistence type="inferred from homology"/>
<reference evidence="3 4" key="1">
    <citation type="journal article" date="2016" name="Environ. Microbiol.">
        <title>Genomic resolution of a cold subsurface aquifer community provides metabolic insights for novel microbes adapted to high CO concentrations.</title>
        <authorList>
            <person name="Probst A.J."/>
            <person name="Castelle C.J."/>
            <person name="Singh A."/>
            <person name="Brown C.T."/>
            <person name="Anantharaman K."/>
            <person name="Sharon I."/>
            <person name="Hug L.A."/>
            <person name="Burstein D."/>
            <person name="Emerson J.B."/>
            <person name="Thomas B.C."/>
            <person name="Banfield J.F."/>
        </authorList>
    </citation>
    <scope>NUCLEOTIDE SEQUENCE [LARGE SCALE GENOMIC DNA]</scope>
    <source>
        <strain evidence="3">CG2_30_39_24</strain>
    </source>
</reference>
<gene>
    <name evidence="3" type="ORF">AUK13_02825</name>
</gene>
<dbReference type="Pfam" id="PF01541">
    <property type="entry name" value="GIY-YIG"/>
    <property type="match status" value="1"/>
</dbReference>
<organism evidence="3 4">
    <name type="scientific">Candidatus Kuenenbacteria bacterium CG2_30_39_24</name>
    <dbReference type="NCBI Taxonomy" id="1805236"/>
    <lineage>
        <taxon>Bacteria</taxon>
        <taxon>Candidatus Kueneniibacteriota</taxon>
    </lineage>
</organism>
<dbReference type="SUPFAM" id="SSF82771">
    <property type="entry name" value="GIY-YIG endonuclease"/>
    <property type="match status" value="1"/>
</dbReference>
<accession>A0A1J5F5E1</accession>
<dbReference type="InterPro" id="IPR000305">
    <property type="entry name" value="GIY-YIG_endonuc"/>
</dbReference>
<protein>
    <submittedName>
        <fullName evidence="3">GIY-YIG nuclease</fullName>
    </submittedName>
</protein>
<dbReference type="PANTHER" id="PTHR34477:SF5">
    <property type="entry name" value="BSL5627 PROTEIN"/>
    <property type="match status" value="1"/>
</dbReference>
<dbReference type="STRING" id="1805236.AUK13_02825"/>
<sequence length="99" mass="11965">MQAERYYYVYLEASCKNGTLYIGVTNNILDRDNKHKTKYNKNSFTAKYKVNILVYYETFNNINDAIAREKQLKNWRRQWKIELIEKDNPSWKDLSDDLS</sequence>
<feature type="domain" description="GIY-YIG" evidence="2">
    <location>
        <begin position="5"/>
        <end position="82"/>
    </location>
</feature>
<comment type="caution">
    <text evidence="3">The sequence shown here is derived from an EMBL/GenBank/DDBJ whole genome shotgun (WGS) entry which is preliminary data.</text>
</comment>
<dbReference type="Proteomes" id="UP000183922">
    <property type="component" value="Unassembled WGS sequence"/>
</dbReference>
<dbReference type="Gene3D" id="3.40.1440.10">
    <property type="entry name" value="GIY-YIG endonuclease"/>
    <property type="match status" value="1"/>
</dbReference>
<dbReference type="CDD" id="cd10448">
    <property type="entry name" value="GIY-YIG_unchar_3"/>
    <property type="match status" value="1"/>
</dbReference>
<comment type="similarity">
    <text evidence="1">Belongs to the UPF0213 family.</text>
</comment>